<name>A0A1Y2JZT9_9PROT</name>
<feature type="compositionally biased region" description="Polar residues" evidence="1">
    <location>
        <begin position="193"/>
        <end position="207"/>
    </location>
</feature>
<dbReference type="STRING" id="1434232.MAIT1_00880"/>
<feature type="compositionally biased region" description="Low complexity" evidence="1">
    <location>
        <begin position="132"/>
        <end position="185"/>
    </location>
</feature>
<accession>A0A1Y2JZT9</accession>
<evidence type="ECO:0000313" key="4">
    <source>
        <dbReference type="Proteomes" id="UP000194003"/>
    </source>
</evidence>
<dbReference type="EMBL" id="LVJN01000021">
    <property type="protein sequence ID" value="OSM00376.1"/>
    <property type="molecule type" value="Genomic_DNA"/>
</dbReference>
<dbReference type="Proteomes" id="UP000194003">
    <property type="component" value="Unassembled WGS sequence"/>
</dbReference>
<dbReference type="RefSeq" id="WP_085447005.1">
    <property type="nucleotide sequence ID" value="NZ_LVJN01000021.1"/>
</dbReference>
<dbReference type="InterPro" id="IPR038610">
    <property type="entry name" value="FliK-like_C_sf"/>
</dbReference>
<evidence type="ECO:0000256" key="1">
    <source>
        <dbReference type="SAM" id="MobiDB-lite"/>
    </source>
</evidence>
<evidence type="ECO:0000313" key="3">
    <source>
        <dbReference type="EMBL" id="OSM00376.1"/>
    </source>
</evidence>
<feature type="compositionally biased region" description="Basic and acidic residues" evidence="1">
    <location>
        <begin position="35"/>
        <end position="51"/>
    </location>
</feature>
<organism evidence="3 4">
    <name type="scientific">Magnetofaba australis IT-1</name>
    <dbReference type="NCBI Taxonomy" id="1434232"/>
    <lineage>
        <taxon>Bacteria</taxon>
        <taxon>Pseudomonadati</taxon>
        <taxon>Pseudomonadota</taxon>
        <taxon>Magnetococcia</taxon>
        <taxon>Magnetococcales</taxon>
        <taxon>Magnetococcaceae</taxon>
        <taxon>Magnetofaba</taxon>
    </lineage>
</organism>
<dbReference type="InterPro" id="IPR021136">
    <property type="entry name" value="Flagellar_hook_control-like_C"/>
</dbReference>
<protein>
    <submittedName>
        <fullName evidence="3">Putative flagellar hook-length control protein</fullName>
    </submittedName>
</protein>
<feature type="compositionally biased region" description="Low complexity" evidence="1">
    <location>
        <begin position="89"/>
        <end position="108"/>
    </location>
</feature>
<keyword evidence="3" id="KW-0282">Flagellum</keyword>
<keyword evidence="3" id="KW-0969">Cilium</keyword>
<dbReference type="OrthoDB" id="7203912at2"/>
<feature type="compositionally biased region" description="Low complexity" evidence="1">
    <location>
        <begin position="54"/>
        <end position="65"/>
    </location>
</feature>
<dbReference type="AlphaFoldDB" id="A0A1Y2JZT9"/>
<keyword evidence="4" id="KW-1185">Reference proteome</keyword>
<reference evidence="3 4" key="1">
    <citation type="journal article" date="2016" name="BMC Genomics">
        <title>Combined genomic and structural analyses of a cultured magnetotactic bacterium reveals its niche adaptation to a dynamic environment.</title>
        <authorList>
            <person name="Araujo A.C."/>
            <person name="Morillo V."/>
            <person name="Cypriano J."/>
            <person name="Teixeira L.C."/>
            <person name="Leao P."/>
            <person name="Lyra S."/>
            <person name="Almeida L.G."/>
            <person name="Bazylinski D.A."/>
            <person name="Vasconcellos A.T."/>
            <person name="Abreu F."/>
            <person name="Lins U."/>
        </authorList>
    </citation>
    <scope>NUCLEOTIDE SEQUENCE [LARGE SCALE GENOMIC DNA]</scope>
    <source>
        <strain evidence="3 4">IT-1</strain>
    </source>
</reference>
<feature type="region of interest" description="Disordered" evidence="1">
    <location>
        <begin position="243"/>
        <end position="270"/>
    </location>
</feature>
<dbReference type="CDD" id="cd17470">
    <property type="entry name" value="T3SS_Flik_C"/>
    <property type="match status" value="1"/>
</dbReference>
<dbReference type="Gene3D" id="3.30.750.140">
    <property type="match status" value="1"/>
</dbReference>
<comment type="caution">
    <text evidence="3">The sequence shown here is derived from an EMBL/GenBank/DDBJ whole genome shotgun (WGS) entry which is preliminary data.</text>
</comment>
<gene>
    <name evidence="3" type="ORF">MAIT1_00880</name>
</gene>
<feature type="compositionally biased region" description="Basic and acidic residues" evidence="1">
    <location>
        <begin position="109"/>
        <end position="131"/>
    </location>
</feature>
<dbReference type="Pfam" id="PF02120">
    <property type="entry name" value="Flg_hook"/>
    <property type="match status" value="1"/>
</dbReference>
<feature type="compositionally biased region" description="Low complexity" evidence="1">
    <location>
        <begin position="243"/>
        <end position="258"/>
    </location>
</feature>
<feature type="region of interest" description="Disordered" evidence="1">
    <location>
        <begin position="1"/>
        <end position="207"/>
    </location>
</feature>
<sequence>MTPFAIQMNPTALLDPSQSGKSEPDAVNSAEQFEEALKQAKEARATSERLDGVANEQAQEALQANRKQAEMTEARQQQSAEAAHHNAAQRKQQSAEQQQQHAAAQEAQQEMRRDQSAEASDARAARRDARAEAQQPGQRPAEQTQQQQANAQQPAGQGVKTGQAGQQQGAGQQMGQNGQNGQSGAPNFADMLANNSANSGQQAQVNLAHTNPIAANAAKMEQLDAMVKTAKADGAPQITASANANRASSTNAARQAQAPAKPLPTQSPRFGDELGMRIGQMRVISRPGQSDQVRIQLEPQNLGSLDVRLTVDSDKQVHITVTAETEAAKEAINKHMDQLKAALERQDLTFASLDVDVNPDLNKQMAQTFEDAQQQAKGERYGWDREEETDPLEQILAQRAIYAPRDQSGLSVLA</sequence>
<proteinExistence type="predicted"/>
<keyword evidence="3" id="KW-0966">Cell projection</keyword>
<feature type="domain" description="Flagellar hook-length control protein-like C-terminal" evidence="2">
    <location>
        <begin position="288"/>
        <end position="360"/>
    </location>
</feature>
<evidence type="ECO:0000259" key="2">
    <source>
        <dbReference type="Pfam" id="PF02120"/>
    </source>
</evidence>